<evidence type="ECO:0000256" key="1">
    <source>
        <dbReference type="SAM" id="Phobius"/>
    </source>
</evidence>
<sequence length="204" mass="22558">MNFLIFFKNKKLFCKVKKSSGFTLIELMVVMAIATIIMTSFVIQQSKWSDQLAVNTQAYEMVLMIRQAQIYSLGVREDTGSTGDKFDVGYGIYMNQSNANQYIYFADRDSDQKYDFGEAIETKTFSGGVTIKDVCGSSSCFFVGGGPLWQASISFFRPETKANIKLLNNGGNPVDTPPVTIKLQSSGGREVNIIVEANGQVSIQ</sequence>
<dbReference type="SUPFAM" id="SSF54523">
    <property type="entry name" value="Pili subunits"/>
    <property type="match status" value="1"/>
</dbReference>
<name>A0A2H0R1H2_9BACT</name>
<gene>
    <name evidence="2" type="ORF">COV33_01675</name>
</gene>
<evidence type="ECO:0000313" key="3">
    <source>
        <dbReference type="Proteomes" id="UP000230828"/>
    </source>
</evidence>
<dbReference type="NCBIfam" id="TIGR02532">
    <property type="entry name" value="IV_pilin_GFxxxE"/>
    <property type="match status" value="1"/>
</dbReference>
<dbReference type="Pfam" id="PF07963">
    <property type="entry name" value="N_methyl"/>
    <property type="match status" value="1"/>
</dbReference>
<evidence type="ECO:0000313" key="2">
    <source>
        <dbReference type="EMBL" id="PIR40096.1"/>
    </source>
</evidence>
<organism evidence="2 3">
    <name type="scientific">Candidatus Zambryskibacteria bacterium CG10_big_fil_rev_8_21_14_0_10_34_34</name>
    <dbReference type="NCBI Taxonomy" id="1975114"/>
    <lineage>
        <taxon>Bacteria</taxon>
        <taxon>Candidatus Zambryskiibacteriota</taxon>
    </lineage>
</organism>
<dbReference type="AlphaFoldDB" id="A0A2H0R1H2"/>
<dbReference type="PROSITE" id="PS00409">
    <property type="entry name" value="PROKAR_NTER_METHYL"/>
    <property type="match status" value="1"/>
</dbReference>
<proteinExistence type="predicted"/>
<comment type="caution">
    <text evidence="2">The sequence shown here is derived from an EMBL/GenBank/DDBJ whole genome shotgun (WGS) entry which is preliminary data.</text>
</comment>
<dbReference type="Proteomes" id="UP000230828">
    <property type="component" value="Unassembled WGS sequence"/>
</dbReference>
<protein>
    <recommendedName>
        <fullName evidence="4">General secretion pathway GspH domain-containing protein</fullName>
    </recommendedName>
</protein>
<keyword evidence="1" id="KW-0812">Transmembrane</keyword>
<dbReference type="InterPro" id="IPR045584">
    <property type="entry name" value="Pilin-like"/>
</dbReference>
<keyword evidence="1" id="KW-1133">Transmembrane helix</keyword>
<evidence type="ECO:0008006" key="4">
    <source>
        <dbReference type="Google" id="ProtNLM"/>
    </source>
</evidence>
<accession>A0A2H0R1H2</accession>
<reference evidence="2 3" key="1">
    <citation type="submission" date="2017-09" db="EMBL/GenBank/DDBJ databases">
        <title>Depth-based differentiation of microbial function through sediment-hosted aquifers and enrichment of novel symbionts in the deep terrestrial subsurface.</title>
        <authorList>
            <person name="Probst A.J."/>
            <person name="Ladd B."/>
            <person name="Jarett J.K."/>
            <person name="Geller-Mcgrath D.E."/>
            <person name="Sieber C.M."/>
            <person name="Emerson J.B."/>
            <person name="Anantharaman K."/>
            <person name="Thomas B.C."/>
            <person name="Malmstrom R."/>
            <person name="Stieglmeier M."/>
            <person name="Klingl A."/>
            <person name="Woyke T."/>
            <person name="Ryan C.M."/>
            <person name="Banfield J.F."/>
        </authorList>
    </citation>
    <scope>NUCLEOTIDE SEQUENCE [LARGE SCALE GENOMIC DNA]</scope>
    <source>
        <strain evidence="2">CG10_big_fil_rev_8_21_14_0_10_34_34</strain>
    </source>
</reference>
<keyword evidence="1" id="KW-0472">Membrane</keyword>
<dbReference type="Gene3D" id="3.30.700.10">
    <property type="entry name" value="Glycoprotein, Type 4 Pilin"/>
    <property type="match status" value="1"/>
</dbReference>
<feature type="transmembrane region" description="Helical" evidence="1">
    <location>
        <begin position="21"/>
        <end position="43"/>
    </location>
</feature>
<dbReference type="InterPro" id="IPR012902">
    <property type="entry name" value="N_methyl_site"/>
</dbReference>
<dbReference type="EMBL" id="PCXM01000030">
    <property type="protein sequence ID" value="PIR40096.1"/>
    <property type="molecule type" value="Genomic_DNA"/>
</dbReference>